<dbReference type="Proteomes" id="UP000503003">
    <property type="component" value="Chromosome 2"/>
</dbReference>
<evidence type="ECO:0000313" key="2">
    <source>
        <dbReference type="Proteomes" id="UP000503003"/>
    </source>
</evidence>
<dbReference type="KEGG" id="vzi:G5S32_15890"/>
<organism evidence="1 2">
    <name type="scientific">Vibrio ziniensis</name>
    <dbReference type="NCBI Taxonomy" id="2711221"/>
    <lineage>
        <taxon>Bacteria</taxon>
        <taxon>Pseudomonadati</taxon>
        <taxon>Pseudomonadota</taxon>
        <taxon>Gammaproteobacteria</taxon>
        <taxon>Vibrionales</taxon>
        <taxon>Vibrionaceae</taxon>
        <taxon>Vibrio</taxon>
    </lineage>
</organism>
<sequence length="79" mass="8929">MKVSELKIEAHLIEPFLGYLRSNNYVVVKSINANQRYWINHANTPDTSHISETDYWGSLIVPLELHPSALGFLCSGNTN</sequence>
<protein>
    <submittedName>
        <fullName evidence="1">Uncharacterized protein</fullName>
    </submittedName>
</protein>
<name>A0A6G7CN51_9VIBR</name>
<dbReference type="EMBL" id="CP049332">
    <property type="protein sequence ID" value="QIH43478.1"/>
    <property type="molecule type" value="Genomic_DNA"/>
</dbReference>
<reference evidence="1 2" key="1">
    <citation type="submission" date="2020-02" db="EMBL/GenBank/DDBJ databases">
        <title>A complete genome of a marine bacterium Vibrio sp. ZWAL4003 isolated from the mangrove sediment with the ability to degrade polysaccharides.</title>
        <authorList>
            <person name="Wu J."/>
            <person name="Qu W."/>
            <person name="Zeng R."/>
        </authorList>
    </citation>
    <scope>NUCLEOTIDE SEQUENCE [LARGE SCALE GENOMIC DNA]</scope>
    <source>
        <strain evidence="1 2">ZWAL4003</strain>
    </source>
</reference>
<accession>A0A6G7CN51</accession>
<evidence type="ECO:0000313" key="1">
    <source>
        <dbReference type="EMBL" id="QIH43478.1"/>
    </source>
</evidence>
<proteinExistence type="predicted"/>
<keyword evidence="2" id="KW-1185">Reference proteome</keyword>
<dbReference type="AlphaFoldDB" id="A0A6G7CN51"/>
<gene>
    <name evidence="1" type="ORF">G5S32_15890</name>
</gene>
<dbReference type="RefSeq" id="WP_165313012.1">
    <property type="nucleotide sequence ID" value="NZ_CP049332.1"/>
</dbReference>